<evidence type="ECO:0008006" key="3">
    <source>
        <dbReference type="Google" id="ProtNLM"/>
    </source>
</evidence>
<gene>
    <name evidence="1" type="ORF">LCOR_11405.1</name>
</gene>
<evidence type="ECO:0000313" key="2">
    <source>
        <dbReference type="Proteomes" id="UP000027586"/>
    </source>
</evidence>
<sequence>MPRVHIFADKSEDAESKAKLLAKGIESKDKNVEVEIKDISYTPMTACMKDYTHETTDIEGVVMLAADAFLFSSTGALSVFEKHFLDNKDSSPLEGKKYGVLMTDKTTFDGPTPTDAHLLDQKLIERLAERGMSHYPVMVEQAHTDQQIEDAGHRFVEQAFAPLLH</sequence>
<protein>
    <recommendedName>
        <fullName evidence="3">Flavodoxin</fullName>
    </recommendedName>
</protein>
<dbReference type="SUPFAM" id="SSF52218">
    <property type="entry name" value="Flavoproteins"/>
    <property type="match status" value="1"/>
</dbReference>
<organism evidence="1 2">
    <name type="scientific">Lichtheimia corymbifera JMRC:FSU:9682</name>
    <dbReference type="NCBI Taxonomy" id="1263082"/>
    <lineage>
        <taxon>Eukaryota</taxon>
        <taxon>Fungi</taxon>
        <taxon>Fungi incertae sedis</taxon>
        <taxon>Mucoromycota</taxon>
        <taxon>Mucoromycotina</taxon>
        <taxon>Mucoromycetes</taxon>
        <taxon>Mucorales</taxon>
        <taxon>Lichtheimiaceae</taxon>
        <taxon>Lichtheimia</taxon>
    </lineage>
</organism>
<keyword evidence="2" id="KW-1185">Reference proteome</keyword>
<evidence type="ECO:0000313" key="1">
    <source>
        <dbReference type="EMBL" id="CDH60624.1"/>
    </source>
</evidence>
<proteinExistence type="predicted"/>
<accession>A0A068SEC3</accession>
<name>A0A068SEC3_9FUNG</name>
<reference evidence="1" key="1">
    <citation type="submission" date="2013-08" db="EMBL/GenBank/DDBJ databases">
        <title>Gene expansion shapes genome architecture in the human pathogen Lichtheimia corymbifera: an evolutionary genomics analysis in the ancient terrestrial Mucorales (Mucoromycotina).</title>
        <authorList>
            <person name="Schwartze V.U."/>
            <person name="Winter S."/>
            <person name="Shelest E."/>
            <person name="Marcet-Houben M."/>
            <person name="Horn F."/>
            <person name="Wehner S."/>
            <person name="Hoffmann K."/>
            <person name="Riege K."/>
            <person name="Sammeth M."/>
            <person name="Nowrousian M."/>
            <person name="Valiante V."/>
            <person name="Linde J."/>
            <person name="Jacobsen I.D."/>
            <person name="Marz M."/>
            <person name="Brakhage A.A."/>
            <person name="Gabaldon T."/>
            <person name="Bocker S."/>
            <person name="Voigt K."/>
        </authorList>
    </citation>
    <scope>NUCLEOTIDE SEQUENCE [LARGE SCALE GENOMIC DNA]</scope>
    <source>
        <strain evidence="1">FSU 9682</strain>
    </source>
</reference>
<dbReference type="Proteomes" id="UP000027586">
    <property type="component" value="Unassembled WGS sequence"/>
</dbReference>
<dbReference type="OrthoDB" id="2349213at2759"/>
<dbReference type="Gene3D" id="3.40.50.360">
    <property type="match status" value="1"/>
</dbReference>
<dbReference type="InterPro" id="IPR029039">
    <property type="entry name" value="Flavoprotein-like_sf"/>
</dbReference>
<comment type="caution">
    <text evidence="1">The sequence shown here is derived from an EMBL/GenBank/DDBJ whole genome shotgun (WGS) entry which is preliminary data.</text>
</comment>
<dbReference type="VEuPathDB" id="FungiDB:LCOR_11405.1"/>
<dbReference type="AlphaFoldDB" id="A0A068SEC3"/>
<dbReference type="EMBL" id="CBTN010000099">
    <property type="protein sequence ID" value="CDH60624.1"/>
    <property type="molecule type" value="Genomic_DNA"/>
</dbReference>